<dbReference type="Proteomes" id="UP000054075">
    <property type="component" value="Unassembled WGS sequence"/>
</dbReference>
<sequence length="416" mass="46058">MTALNRTIIYSNSEFYQPMLRSYAEADEDVIASALIKENMGNVHTNSSLVQTYIAACLTQKNIKLDKIKSIEKTQEETREHARYWLNSLVPKINATYTDVSGFCNLSSSYWEDLIKLAAEIQNAHDENAENFKLGISELKDNIQDKENKTQSLINKLALFRTDLESDNRNFQAIVTDADRIYAGSEGELQMTRKNIDALSSAIDKDIGIIAGGAVATVGGIVMIGVGAIGTVVTGGAAAKLIVAGVFTTLTGVAMITAASIDLKNKQRDYGEALQKIKQLEDEMAALENAKNQFTSLKNNNDNAHTAVEGMRKTWITLNNNFQELENLVNIINPERRFMLVNKLKAAQKNFDDLKQLAINAQKNGSLEVVVNSELANSLRFTKTFYSFPTLNISTKRLNSPNAWTVPLIELANLSY</sequence>
<dbReference type="Pfam" id="PF05791">
    <property type="entry name" value="Bacillus_HBL"/>
    <property type="match status" value="1"/>
</dbReference>
<dbReference type="PANTHER" id="PTHR38443">
    <property type="match status" value="1"/>
</dbReference>
<dbReference type="InterPro" id="IPR052785">
    <property type="entry name" value="Enterotoxin_cmpnt"/>
</dbReference>
<evidence type="ECO:0000256" key="1">
    <source>
        <dbReference type="SAM" id="Coils"/>
    </source>
</evidence>
<dbReference type="PANTHER" id="PTHR38443:SF2">
    <property type="entry name" value="NON-HEMOLYTIC ENTEROTOXIN LYTIC COMPONENT L1"/>
    <property type="match status" value="1"/>
</dbReference>
<feature type="coiled-coil region" evidence="1">
    <location>
        <begin position="263"/>
        <end position="307"/>
    </location>
</feature>
<feature type="coiled-coil region" evidence="1">
    <location>
        <begin position="129"/>
        <end position="156"/>
    </location>
</feature>
<dbReference type="SUPFAM" id="SSF58100">
    <property type="entry name" value="Bacterial hemolysins"/>
    <property type="match status" value="1"/>
</dbReference>
<dbReference type="OrthoDB" id="9921304at2"/>
<gene>
    <name evidence="3" type="ORF">RICGR_0159</name>
</gene>
<proteinExistence type="predicted"/>
<dbReference type="RefSeq" id="WP_006035665.1">
    <property type="nucleotide sequence ID" value="NZ_AAQJ02000001.1"/>
</dbReference>
<reference evidence="3" key="2">
    <citation type="submission" date="2007-10" db="EMBL/GenBank/DDBJ databases">
        <authorList>
            <person name="Myers G.S."/>
        </authorList>
    </citation>
    <scope>NUCLEOTIDE SEQUENCE [LARGE SCALE GENOMIC DNA]</scope>
</reference>
<dbReference type="InterPro" id="IPR008414">
    <property type="entry name" value="HBL"/>
</dbReference>
<dbReference type="EMBL" id="AAQJ02000001">
    <property type="protein sequence ID" value="EDP46692.1"/>
    <property type="molecule type" value="Genomic_DNA"/>
</dbReference>
<evidence type="ECO:0000256" key="2">
    <source>
        <dbReference type="SAM" id="Phobius"/>
    </source>
</evidence>
<dbReference type="AlphaFoldDB" id="A8PKF9"/>
<keyword evidence="2" id="KW-1133">Transmembrane helix</keyword>
<protein>
    <submittedName>
        <fullName evidence="3">Uncharacterized protein</fullName>
    </submittedName>
</protein>
<evidence type="ECO:0000313" key="3">
    <source>
        <dbReference type="EMBL" id="EDP46692.1"/>
    </source>
</evidence>
<accession>A8PKF9</accession>
<name>A8PKF9_9COXI</name>
<comment type="caution">
    <text evidence="3">The sequence shown here is derived from an EMBL/GenBank/DDBJ whole genome shotgun (WGS) entry which is preliminary data.</text>
</comment>
<feature type="transmembrane region" description="Helical" evidence="2">
    <location>
        <begin position="207"/>
        <end position="229"/>
    </location>
</feature>
<dbReference type="eggNOG" id="COG0083">
    <property type="taxonomic scope" value="Bacteria"/>
</dbReference>
<feature type="transmembrane region" description="Helical" evidence="2">
    <location>
        <begin position="241"/>
        <end position="261"/>
    </location>
</feature>
<evidence type="ECO:0000313" key="4">
    <source>
        <dbReference type="Proteomes" id="UP000054075"/>
    </source>
</evidence>
<organism evidence="3 4">
    <name type="scientific">Rickettsiella grylli</name>
    <dbReference type="NCBI Taxonomy" id="59196"/>
    <lineage>
        <taxon>Bacteria</taxon>
        <taxon>Pseudomonadati</taxon>
        <taxon>Pseudomonadota</taxon>
        <taxon>Gammaproteobacteria</taxon>
        <taxon>Legionellales</taxon>
        <taxon>Coxiellaceae</taxon>
        <taxon>Rickettsiella</taxon>
    </lineage>
</organism>
<keyword evidence="1" id="KW-0175">Coiled coil</keyword>
<dbReference type="STRING" id="59196.RICGR_0159"/>
<dbReference type="GO" id="GO:0016020">
    <property type="term" value="C:membrane"/>
    <property type="evidence" value="ECO:0007669"/>
    <property type="project" value="InterPro"/>
</dbReference>
<keyword evidence="4" id="KW-1185">Reference proteome</keyword>
<dbReference type="Gene3D" id="1.20.1170.10">
    <property type="match status" value="1"/>
</dbReference>
<keyword evidence="2" id="KW-0812">Transmembrane</keyword>
<reference evidence="3" key="1">
    <citation type="submission" date="2006-04" db="EMBL/GenBank/DDBJ databases">
        <authorList>
            <person name="Seshadri R."/>
            <person name="Federici B.A."/>
        </authorList>
    </citation>
    <scope>NUCLEOTIDE SEQUENCE [LARGE SCALE GENOMIC DNA]</scope>
</reference>
<keyword evidence="2" id="KW-0472">Membrane</keyword>